<dbReference type="EMBL" id="KZ819709">
    <property type="protein sequence ID" value="PWN53800.1"/>
    <property type="molecule type" value="Genomic_DNA"/>
</dbReference>
<reference evidence="1 2" key="1">
    <citation type="journal article" date="2018" name="Mol. Biol. Evol.">
        <title>Broad Genomic Sampling Reveals a Smut Pathogenic Ancestry of the Fungal Clade Ustilaginomycotina.</title>
        <authorList>
            <person name="Kijpornyongpan T."/>
            <person name="Mondo S.J."/>
            <person name="Barry K."/>
            <person name="Sandor L."/>
            <person name="Lee J."/>
            <person name="Lipzen A."/>
            <person name="Pangilinan J."/>
            <person name="LaButti K."/>
            <person name="Hainaut M."/>
            <person name="Henrissat B."/>
            <person name="Grigoriev I.V."/>
            <person name="Spatafora J.W."/>
            <person name="Aime M.C."/>
        </authorList>
    </citation>
    <scope>NUCLEOTIDE SEQUENCE [LARGE SCALE GENOMIC DNA]</scope>
    <source>
        <strain evidence="1 2">SA 807</strain>
    </source>
</reference>
<dbReference type="Proteomes" id="UP000245626">
    <property type="component" value="Unassembled WGS sequence"/>
</dbReference>
<name>A0ACD0P6T3_9BASI</name>
<organism evidence="1 2">
    <name type="scientific">Violaceomyces palustris</name>
    <dbReference type="NCBI Taxonomy" id="1673888"/>
    <lineage>
        <taxon>Eukaryota</taxon>
        <taxon>Fungi</taxon>
        <taxon>Dikarya</taxon>
        <taxon>Basidiomycota</taxon>
        <taxon>Ustilaginomycotina</taxon>
        <taxon>Ustilaginomycetes</taxon>
        <taxon>Violaceomycetales</taxon>
        <taxon>Violaceomycetaceae</taxon>
        <taxon>Violaceomyces</taxon>
    </lineage>
</organism>
<evidence type="ECO:0000313" key="1">
    <source>
        <dbReference type="EMBL" id="PWN53800.1"/>
    </source>
</evidence>
<evidence type="ECO:0000313" key="2">
    <source>
        <dbReference type="Proteomes" id="UP000245626"/>
    </source>
</evidence>
<sequence>MASSNASEETFIERSPVGDSMSAATISAGAGLFVSAVQNSIQTHNKGALGVFTRTGSTIALFTAMGGIFSYTDSMVANIRQKNDAFNGAAGGCAAGLVAGAAARSIPMMAGSCIALASLVGTFDAAGKSLTGTYAKPSPADFIPSEGGHAEKSWRELREERRKNFFKVSIQPPGASVEVFADHVTRAVDLALVRDLLRCCRSLGWMDETLNLYFSSSRSFSIKKKNPRGTCDCSTLNSVHLSSCSDTEKARGCRDGMSGGFTVTDMRHRIGITERMGCQTGD</sequence>
<accession>A0ACD0P6T3</accession>
<protein>
    <submittedName>
        <fullName evidence="1">Uncharacterized protein</fullName>
    </submittedName>
</protein>
<gene>
    <name evidence="1" type="ORF">IE53DRAFT_309610</name>
</gene>
<keyword evidence="2" id="KW-1185">Reference proteome</keyword>
<proteinExistence type="predicted"/>